<dbReference type="Pfam" id="PF06985">
    <property type="entry name" value="HET"/>
    <property type="match status" value="1"/>
</dbReference>
<dbReference type="AlphaFoldDB" id="A0A8H4JJE2"/>
<dbReference type="PANTHER" id="PTHR24148:SF73">
    <property type="entry name" value="HET DOMAIN PROTEIN (AFU_ORTHOLOGUE AFUA_8G01020)"/>
    <property type="match status" value="1"/>
</dbReference>
<evidence type="ECO:0000313" key="3">
    <source>
        <dbReference type="Proteomes" id="UP000605986"/>
    </source>
</evidence>
<accession>A0A8H4JJE2</accession>
<sequence>MYNCCLVQDEPEFKEILTSNGELKQMNLGADVLETVRKLVRLAVSEANPTNLSGTEQRTGTQNNTAIVGPPSDPIYSSVQLHKPEVQIRLIELLHGQPNDPIVVNLFVADTPETHPYEALSYVWGSRDSDVAITVNSNKFDVSANLADALRCLRPAEKKHSRILWVDAICINQASNAEKSAQVAMMGDIYRGASNVRIFLGEEKDDSAMVMQYLGSDEPDIVQGEALANPGDQSQYGDADENCKRVIQRIERCGFNPTQFFRATDAFLKRPWWSRLWVVQEFALARQQPLWHCGRLSVTTTNLQERLIPLFQCFTDYAMPYGRSSPGVISEIQNNFSRQPVTIYQRRHNIRLLLTFRSSEWEQLLPCSAMIRSLYRESTVPHDRIYALREMLEPVSKLVLFPDYSTPANVLFLQFSCLQLVHNVWKDDVCRYGLMQSSDMPSWALDFAQPMVFPFGPQTSLRTKSDGVPSAYNRILEISGVVMDRLNTVCPLEDAKDDLHLLGLLWKSECYLRHHRPTKALPEEANTAVPRYCYIPLSDKSIKEMAAVFPIGPTIPGYAHIQLELSKAFLQPAPRFHPENLTCDRWQDASRLPADLPLKQMILQAIAMQEPTAESVLGGACFDSMNLRAQVRGVKFQGKKDFKLEQLSDNSLKSRATPSATMPTTGDEYIPQYDYIKNILLQADSEAELDYLKDFVCVIADFCAAAVSKHYDDRSLSHSQFAQELEGLFHSSHASLTSSWREIIDNCSCSGEKKDQHRGVLEKLVSEADTVEAAIRAQIQEATVALDRERPNCLEAGSQMAMSLRKQMSNIFITSRGFAGWTAQKQSNLKRGDILAVLDGVPAPAILEEVGDTGRYRMKAVASVVGIKDVDIDTLVELGLCTRMKFRIM</sequence>
<proteinExistence type="predicted"/>
<evidence type="ECO:0000313" key="2">
    <source>
        <dbReference type="EMBL" id="KAF4428342.1"/>
    </source>
</evidence>
<dbReference type="EMBL" id="JAADJG010001022">
    <property type="protein sequence ID" value="KAF4428342.1"/>
    <property type="molecule type" value="Genomic_DNA"/>
</dbReference>
<dbReference type="OrthoDB" id="5029321at2759"/>
<reference evidence="2" key="1">
    <citation type="submission" date="2020-01" db="EMBL/GenBank/DDBJ databases">
        <title>Identification and distribution of gene clusters putatively required for synthesis of sphingolipid metabolism inhibitors in phylogenetically diverse species of the filamentous fungus Fusarium.</title>
        <authorList>
            <person name="Kim H.-S."/>
            <person name="Busman M."/>
            <person name="Brown D.W."/>
            <person name="Divon H."/>
            <person name="Uhlig S."/>
            <person name="Proctor R.H."/>
        </authorList>
    </citation>
    <scope>NUCLEOTIDE SEQUENCE</scope>
    <source>
        <strain evidence="2">NRRL 53441</strain>
    </source>
</reference>
<organism evidence="2 3">
    <name type="scientific">Fusarium austroafricanum</name>
    <dbReference type="NCBI Taxonomy" id="2364996"/>
    <lineage>
        <taxon>Eukaryota</taxon>
        <taxon>Fungi</taxon>
        <taxon>Dikarya</taxon>
        <taxon>Ascomycota</taxon>
        <taxon>Pezizomycotina</taxon>
        <taxon>Sordariomycetes</taxon>
        <taxon>Hypocreomycetidae</taxon>
        <taxon>Hypocreales</taxon>
        <taxon>Nectriaceae</taxon>
        <taxon>Fusarium</taxon>
        <taxon>Fusarium concolor species complex</taxon>
    </lineage>
</organism>
<feature type="domain" description="Heterokaryon incompatibility" evidence="1">
    <location>
        <begin position="117"/>
        <end position="281"/>
    </location>
</feature>
<dbReference type="InterPro" id="IPR010730">
    <property type="entry name" value="HET"/>
</dbReference>
<dbReference type="InterPro" id="IPR052895">
    <property type="entry name" value="HetReg/Transcr_Mod"/>
</dbReference>
<evidence type="ECO:0000259" key="1">
    <source>
        <dbReference type="Pfam" id="PF06985"/>
    </source>
</evidence>
<comment type="caution">
    <text evidence="2">The sequence shown here is derived from an EMBL/GenBank/DDBJ whole genome shotgun (WGS) entry which is preliminary data.</text>
</comment>
<name>A0A8H4JJE2_9HYPO</name>
<dbReference type="PANTHER" id="PTHR24148">
    <property type="entry name" value="ANKYRIN REPEAT DOMAIN-CONTAINING PROTEIN 39 HOMOLOG-RELATED"/>
    <property type="match status" value="1"/>
</dbReference>
<dbReference type="Proteomes" id="UP000605986">
    <property type="component" value="Unassembled WGS sequence"/>
</dbReference>
<gene>
    <name evidence="2" type="ORF">F53441_14046</name>
</gene>
<keyword evidence="3" id="KW-1185">Reference proteome</keyword>
<protein>
    <submittedName>
        <fullName evidence="2">HET-domain-containing protein</fullName>
    </submittedName>
</protein>